<dbReference type="EMBL" id="BEHY01000031">
    <property type="protein sequence ID" value="GBD09226.1"/>
    <property type="molecule type" value="Genomic_DNA"/>
</dbReference>
<evidence type="ECO:0000313" key="2">
    <source>
        <dbReference type="EMBL" id="GBD09226.1"/>
    </source>
</evidence>
<evidence type="ECO:0000256" key="1">
    <source>
        <dbReference type="SAM" id="MobiDB-lite"/>
    </source>
</evidence>
<organism evidence="2 3">
    <name type="scientific">Candidatus Thermoflexus japonica</name>
    <dbReference type="NCBI Taxonomy" id="2035417"/>
    <lineage>
        <taxon>Bacteria</taxon>
        <taxon>Bacillati</taxon>
        <taxon>Chloroflexota</taxon>
        <taxon>Thermoflexia</taxon>
        <taxon>Thermoflexales</taxon>
        <taxon>Thermoflexaceae</taxon>
        <taxon>Thermoflexus</taxon>
    </lineage>
</organism>
<feature type="region of interest" description="Disordered" evidence="1">
    <location>
        <begin position="1"/>
        <end position="27"/>
    </location>
</feature>
<evidence type="ECO:0000313" key="3">
    <source>
        <dbReference type="Proteomes" id="UP000236642"/>
    </source>
</evidence>
<proteinExistence type="predicted"/>
<dbReference type="AlphaFoldDB" id="A0A2H5Y716"/>
<sequence>MRFLPHGSDPSFEAGPESSGGSARFPEGAEDDLRYVCKAMEGNWRFLKENAQEVLEEIVGLFHEGIAEHLGLVLDWPEQGLAILIFPKQKNTSLFPPTERGDGAGRPGTPVGEGLAHAPPRAGGPGGL</sequence>
<gene>
    <name evidence="2" type="ORF">HRbin22_01475</name>
</gene>
<dbReference type="Proteomes" id="UP000236642">
    <property type="component" value="Unassembled WGS sequence"/>
</dbReference>
<name>A0A2H5Y716_9CHLR</name>
<comment type="caution">
    <text evidence="2">The sequence shown here is derived from an EMBL/GenBank/DDBJ whole genome shotgun (WGS) entry which is preliminary data.</text>
</comment>
<accession>A0A2H5Y716</accession>
<reference evidence="3" key="1">
    <citation type="submission" date="2017-09" db="EMBL/GenBank/DDBJ databases">
        <title>Metaegenomics of thermophilic ammonia-oxidizing enrichment culture.</title>
        <authorList>
            <person name="Kato S."/>
            <person name="Suzuki K."/>
        </authorList>
    </citation>
    <scope>NUCLEOTIDE SEQUENCE [LARGE SCALE GENOMIC DNA]</scope>
</reference>
<protein>
    <submittedName>
        <fullName evidence="2">Uncharacterized protein</fullName>
    </submittedName>
</protein>
<feature type="region of interest" description="Disordered" evidence="1">
    <location>
        <begin position="92"/>
        <end position="128"/>
    </location>
</feature>